<protein>
    <submittedName>
        <fullName evidence="1">Uncharacterized protein</fullName>
    </submittedName>
</protein>
<dbReference type="SUPFAM" id="SSF53756">
    <property type="entry name" value="UDP-Glycosyltransferase/glycogen phosphorylase"/>
    <property type="match status" value="1"/>
</dbReference>
<dbReference type="PANTHER" id="PTHR45947">
    <property type="entry name" value="SULFOQUINOVOSYL TRANSFERASE SQD2"/>
    <property type="match status" value="1"/>
</dbReference>
<dbReference type="Pfam" id="PF13692">
    <property type="entry name" value="Glyco_trans_1_4"/>
    <property type="match status" value="1"/>
</dbReference>
<dbReference type="PANTHER" id="PTHR45947:SF3">
    <property type="entry name" value="SULFOQUINOVOSYL TRANSFERASE SQD2"/>
    <property type="match status" value="1"/>
</dbReference>
<reference evidence="2" key="1">
    <citation type="journal article" date="2019" name="Int. J. Syst. Evol. Microbiol.">
        <title>The Global Catalogue of Microorganisms (GCM) 10K type strain sequencing project: providing services to taxonomists for standard genome sequencing and annotation.</title>
        <authorList>
            <consortium name="The Broad Institute Genomics Platform"/>
            <consortium name="The Broad Institute Genome Sequencing Center for Infectious Disease"/>
            <person name="Wu L."/>
            <person name="Ma J."/>
        </authorList>
    </citation>
    <scope>NUCLEOTIDE SEQUENCE [LARGE SCALE GENOMIC DNA]</scope>
    <source>
        <strain evidence="2">JCM 16540</strain>
    </source>
</reference>
<dbReference type="Proteomes" id="UP001500767">
    <property type="component" value="Unassembled WGS sequence"/>
</dbReference>
<sequence length="390" mass="42159">MPDPSAPPAHVDRLIVHQFDPARSSPGGIDTCLRGMCRYLPEGLDVAVVGVDTGIGHPGRVLGRWERHDLGDGRPFWFLPVAALDPADGSRRVPHSLRLMAGAARFRGKLPVADIVQVHGLNSAIALRALLRRPQAYFIHTQEQGLTGRTSDSFWRFAGDAHGALERRTVGAAKDVVVFNEEYSGVVRTWNPRARFSPTWFDPALITNLPDDQRDPHQVIWVGRLEVPKDPALAVSAFTALVDADPEEPWKLDLLGQGTLLEQVRAQVDALHPSIAGRITVAGRVAPAEVAQRMGSAGVFLMTSHPGYEGYPRVLVEAMASGLPSVVTDGSDTGGLVVDGRTGFVCDRDPAELAGRVREAAGLDRDQVRAAVEDKSAPVLIERIYDVTVA</sequence>
<name>A0ABP6X6D3_9ACTN</name>
<dbReference type="Gene3D" id="3.40.50.2000">
    <property type="entry name" value="Glycogen Phosphorylase B"/>
    <property type="match status" value="2"/>
</dbReference>
<organism evidence="1 2">
    <name type="scientific">Microlunatus spumicola</name>
    <dbReference type="NCBI Taxonomy" id="81499"/>
    <lineage>
        <taxon>Bacteria</taxon>
        <taxon>Bacillati</taxon>
        <taxon>Actinomycetota</taxon>
        <taxon>Actinomycetes</taxon>
        <taxon>Propionibacteriales</taxon>
        <taxon>Propionibacteriaceae</taxon>
        <taxon>Microlunatus</taxon>
    </lineage>
</organism>
<evidence type="ECO:0000313" key="1">
    <source>
        <dbReference type="EMBL" id="GAA3561063.1"/>
    </source>
</evidence>
<gene>
    <name evidence="1" type="ORF">GCM10022197_15750</name>
</gene>
<dbReference type="InterPro" id="IPR050194">
    <property type="entry name" value="Glycosyltransferase_grp1"/>
</dbReference>
<dbReference type="EMBL" id="BAAAYR010000001">
    <property type="protein sequence ID" value="GAA3561063.1"/>
    <property type="molecule type" value="Genomic_DNA"/>
</dbReference>
<proteinExistence type="predicted"/>
<dbReference type="RefSeq" id="WP_204911484.1">
    <property type="nucleotide sequence ID" value="NZ_BAAAYR010000001.1"/>
</dbReference>
<keyword evidence="2" id="KW-1185">Reference proteome</keyword>
<accession>A0ABP6X6D3</accession>
<evidence type="ECO:0000313" key="2">
    <source>
        <dbReference type="Proteomes" id="UP001500767"/>
    </source>
</evidence>
<dbReference type="CDD" id="cd03801">
    <property type="entry name" value="GT4_PimA-like"/>
    <property type="match status" value="1"/>
</dbReference>
<comment type="caution">
    <text evidence="1">The sequence shown here is derived from an EMBL/GenBank/DDBJ whole genome shotgun (WGS) entry which is preliminary data.</text>
</comment>